<keyword evidence="4" id="KW-0808">Transferase</keyword>
<dbReference type="GO" id="GO:0004673">
    <property type="term" value="F:protein histidine kinase activity"/>
    <property type="evidence" value="ECO:0007669"/>
    <property type="project" value="UniProtKB-EC"/>
</dbReference>
<evidence type="ECO:0000256" key="1">
    <source>
        <dbReference type="ARBA" id="ARBA00000085"/>
    </source>
</evidence>
<dbReference type="EC" id="2.7.13.3" evidence="2"/>
<comment type="catalytic activity">
    <reaction evidence="1">
        <text>ATP + protein L-histidine = ADP + protein N-phospho-L-histidine.</text>
        <dbReference type="EC" id="2.7.13.3"/>
    </reaction>
</comment>
<dbReference type="GO" id="GO:0000160">
    <property type="term" value="P:phosphorelay signal transduction system"/>
    <property type="evidence" value="ECO:0007669"/>
    <property type="project" value="TreeGrafter"/>
</dbReference>
<dbReference type="STRING" id="310780.SAMN05216267_102015"/>
<protein>
    <recommendedName>
        <fullName evidence="2">histidine kinase</fullName>
        <ecNumber evidence="2">2.7.13.3</ecNumber>
    </recommendedName>
</protein>
<feature type="region of interest" description="Disordered" evidence="7">
    <location>
        <begin position="348"/>
        <end position="394"/>
    </location>
</feature>
<reference evidence="10 11" key="1">
    <citation type="submission" date="2016-10" db="EMBL/GenBank/DDBJ databases">
        <authorList>
            <person name="de Groot N.N."/>
        </authorList>
    </citation>
    <scope>NUCLEOTIDE SEQUENCE [LARGE SCALE GENOMIC DNA]</scope>
    <source>
        <strain evidence="10 11">CGMCC 4.2026</strain>
    </source>
</reference>
<accession>A0A1H8MV78</accession>
<dbReference type="InterPro" id="IPR050428">
    <property type="entry name" value="TCS_sensor_his_kinase"/>
</dbReference>
<evidence type="ECO:0000313" key="11">
    <source>
        <dbReference type="Proteomes" id="UP000181951"/>
    </source>
</evidence>
<dbReference type="Pfam" id="PF02518">
    <property type="entry name" value="HATPase_c"/>
    <property type="match status" value="1"/>
</dbReference>
<dbReference type="InterPro" id="IPR036890">
    <property type="entry name" value="HATPase_C_sf"/>
</dbReference>
<dbReference type="RefSeq" id="WP_069464720.1">
    <property type="nucleotide sequence ID" value="NZ_FODD01000020.1"/>
</dbReference>
<dbReference type="Gene3D" id="3.30.565.10">
    <property type="entry name" value="Histidine kinase-like ATPase, C-terminal domain"/>
    <property type="match status" value="1"/>
</dbReference>
<keyword evidence="5 10" id="KW-0418">Kinase</keyword>
<feature type="domain" description="Histidine kinase/HSP90-like ATPase" evidence="9">
    <location>
        <begin position="190"/>
        <end position="296"/>
    </location>
</feature>
<keyword evidence="11" id="KW-1185">Reference proteome</keyword>
<dbReference type="SUPFAM" id="SSF55874">
    <property type="entry name" value="ATPase domain of HSP90 chaperone/DNA topoisomerase II/histidine kinase"/>
    <property type="match status" value="1"/>
</dbReference>
<feature type="coiled-coil region" evidence="6">
    <location>
        <begin position="40"/>
        <end position="74"/>
    </location>
</feature>
<evidence type="ECO:0000256" key="3">
    <source>
        <dbReference type="ARBA" id="ARBA00022553"/>
    </source>
</evidence>
<organism evidence="10 11">
    <name type="scientific">Actinacidiphila rubida</name>
    <dbReference type="NCBI Taxonomy" id="310780"/>
    <lineage>
        <taxon>Bacteria</taxon>
        <taxon>Bacillati</taxon>
        <taxon>Actinomycetota</taxon>
        <taxon>Actinomycetes</taxon>
        <taxon>Kitasatosporales</taxon>
        <taxon>Streptomycetaceae</taxon>
        <taxon>Actinacidiphila</taxon>
    </lineage>
</organism>
<evidence type="ECO:0000256" key="8">
    <source>
        <dbReference type="SAM" id="Phobius"/>
    </source>
</evidence>
<keyword evidence="3" id="KW-0597">Phosphoprotein</keyword>
<feature type="transmembrane region" description="Helical" evidence="8">
    <location>
        <begin position="6"/>
        <end position="24"/>
    </location>
</feature>
<keyword evidence="8" id="KW-1133">Transmembrane helix</keyword>
<evidence type="ECO:0000313" key="10">
    <source>
        <dbReference type="EMBL" id="SEO21272.1"/>
    </source>
</evidence>
<dbReference type="PANTHER" id="PTHR45436">
    <property type="entry name" value="SENSOR HISTIDINE KINASE YKOH"/>
    <property type="match status" value="1"/>
</dbReference>
<name>A0A1H8MV78_9ACTN</name>
<dbReference type="AlphaFoldDB" id="A0A1H8MV78"/>
<keyword evidence="8" id="KW-0472">Membrane</keyword>
<evidence type="ECO:0000256" key="4">
    <source>
        <dbReference type="ARBA" id="ARBA00022679"/>
    </source>
</evidence>
<evidence type="ECO:0000259" key="9">
    <source>
        <dbReference type="Pfam" id="PF02518"/>
    </source>
</evidence>
<dbReference type="Proteomes" id="UP000181951">
    <property type="component" value="Unassembled WGS sequence"/>
</dbReference>
<dbReference type="PANTHER" id="PTHR45436:SF5">
    <property type="entry name" value="SENSOR HISTIDINE KINASE TRCS"/>
    <property type="match status" value="1"/>
</dbReference>
<dbReference type="EMBL" id="FODD01000020">
    <property type="protein sequence ID" value="SEO21272.1"/>
    <property type="molecule type" value="Genomic_DNA"/>
</dbReference>
<keyword evidence="8" id="KW-0812">Transmembrane</keyword>
<evidence type="ECO:0000256" key="6">
    <source>
        <dbReference type="SAM" id="Coils"/>
    </source>
</evidence>
<dbReference type="OrthoDB" id="3357461at2"/>
<dbReference type="GO" id="GO:0005886">
    <property type="term" value="C:plasma membrane"/>
    <property type="evidence" value="ECO:0007669"/>
    <property type="project" value="TreeGrafter"/>
</dbReference>
<sequence length="394" mass="42474">MSSANVFLGTLAVVFLAAAVVIWIQGRNRARVIAGQAQQLRKAQADYGSLAEENARQEQERQRMLQDRELAMAQASADAESRTMAIMKAWAATLQSLAVRSQTELEGIQQKYGGHPVLPDLLNVNHAITQTLRRLQTISVACGGSLGRRRQAASVYDVVRSALSTLRQYGRVKIMDQSPFALRAPVIPAVSLAIAEILHNATDYSPPHTDVTVQFMNVHNGLCVVIDDAGIGMNEEEKRRAAALLSGEFVPTISQLGNPPRIGFAVMGMLASQFGFQVDVLGRSAYGGVRAVVLLPNELLTEEPIEPQMPQTTQGPGQDQGQDQGAVHIQAATAHGLPRRAVRTLETGLDESSAPPAAQAPNDRQTLARRLSGLQQGTREGRVLSVSTEGDETH</sequence>
<keyword evidence="6" id="KW-0175">Coiled coil</keyword>
<evidence type="ECO:0000256" key="2">
    <source>
        <dbReference type="ARBA" id="ARBA00012438"/>
    </source>
</evidence>
<evidence type="ECO:0000256" key="5">
    <source>
        <dbReference type="ARBA" id="ARBA00022777"/>
    </source>
</evidence>
<gene>
    <name evidence="10" type="ORF">SAMN05216267_102015</name>
</gene>
<dbReference type="InterPro" id="IPR003594">
    <property type="entry name" value="HATPase_dom"/>
</dbReference>
<proteinExistence type="predicted"/>
<evidence type="ECO:0000256" key="7">
    <source>
        <dbReference type="SAM" id="MobiDB-lite"/>
    </source>
</evidence>